<dbReference type="EMBL" id="BMDI01000001">
    <property type="protein sequence ID" value="GGI15954.1"/>
    <property type="molecule type" value="Genomic_DNA"/>
</dbReference>
<keyword evidence="2 5" id="KW-0812">Transmembrane</keyword>
<evidence type="ECO:0000256" key="3">
    <source>
        <dbReference type="ARBA" id="ARBA00022989"/>
    </source>
</evidence>
<feature type="transmembrane region" description="Helical" evidence="5">
    <location>
        <begin position="76"/>
        <end position="98"/>
    </location>
</feature>
<sequence>MQGQMEAVLESRWLWLTARVLIVVVFAASGLAKLIDFDGGLAEMRQAGLEPAWLFNILVIAVLLVGALLILLDRALWLGAAALAVFLALTIVIVHHFWSLPEPQAMLSMFLALEHLSVIGGLIAVAIASHLRNQWLQAMQRWNTSTN</sequence>
<evidence type="ECO:0000256" key="1">
    <source>
        <dbReference type="ARBA" id="ARBA00004141"/>
    </source>
</evidence>
<evidence type="ECO:0000313" key="6">
    <source>
        <dbReference type="EMBL" id="GGI15954.1"/>
    </source>
</evidence>
<protein>
    <recommendedName>
        <fullName evidence="8">DoxX family protein</fullName>
    </recommendedName>
</protein>
<dbReference type="AlphaFoldDB" id="A0A8J3ANI5"/>
<dbReference type="RefSeq" id="WP_188379378.1">
    <property type="nucleotide sequence ID" value="NZ_BMDI01000001.1"/>
</dbReference>
<keyword evidence="3 5" id="KW-1133">Transmembrane helix</keyword>
<keyword evidence="4 5" id="KW-0472">Membrane</keyword>
<comment type="caution">
    <text evidence="6">The sequence shown here is derived from an EMBL/GenBank/DDBJ whole genome shotgun (WGS) entry which is preliminary data.</text>
</comment>
<evidence type="ECO:0000256" key="2">
    <source>
        <dbReference type="ARBA" id="ARBA00022692"/>
    </source>
</evidence>
<dbReference type="InterPro" id="IPR032808">
    <property type="entry name" value="DoxX"/>
</dbReference>
<name>A0A8J3ANI5_9BURK</name>
<feature type="transmembrane region" description="Helical" evidence="5">
    <location>
        <begin position="110"/>
        <end position="131"/>
    </location>
</feature>
<accession>A0A8J3ANI5</accession>
<feature type="transmembrane region" description="Helical" evidence="5">
    <location>
        <begin position="52"/>
        <end position="71"/>
    </location>
</feature>
<organism evidence="6 7">
    <name type="scientific">Oxalicibacterium faecigallinarum</name>
    <dbReference type="NCBI Taxonomy" id="573741"/>
    <lineage>
        <taxon>Bacteria</taxon>
        <taxon>Pseudomonadati</taxon>
        <taxon>Pseudomonadota</taxon>
        <taxon>Betaproteobacteria</taxon>
        <taxon>Burkholderiales</taxon>
        <taxon>Oxalobacteraceae</taxon>
        <taxon>Oxalicibacterium</taxon>
    </lineage>
</organism>
<evidence type="ECO:0000256" key="5">
    <source>
        <dbReference type="SAM" id="Phobius"/>
    </source>
</evidence>
<evidence type="ECO:0000256" key="4">
    <source>
        <dbReference type="ARBA" id="ARBA00023136"/>
    </source>
</evidence>
<dbReference type="Pfam" id="PF07681">
    <property type="entry name" value="DoxX"/>
    <property type="match status" value="1"/>
</dbReference>
<evidence type="ECO:0008006" key="8">
    <source>
        <dbReference type="Google" id="ProtNLM"/>
    </source>
</evidence>
<dbReference type="GO" id="GO:0016020">
    <property type="term" value="C:membrane"/>
    <property type="evidence" value="ECO:0007669"/>
    <property type="project" value="UniProtKB-SubCell"/>
</dbReference>
<comment type="subcellular location">
    <subcellularLocation>
        <location evidence="1">Membrane</location>
        <topology evidence="1">Multi-pass membrane protein</topology>
    </subcellularLocation>
</comment>
<evidence type="ECO:0000313" key="7">
    <source>
        <dbReference type="Proteomes" id="UP000642180"/>
    </source>
</evidence>
<reference evidence="7" key="1">
    <citation type="journal article" date="2019" name="Int. J. Syst. Evol. Microbiol.">
        <title>The Global Catalogue of Microorganisms (GCM) 10K type strain sequencing project: providing services to taxonomists for standard genome sequencing and annotation.</title>
        <authorList>
            <consortium name="The Broad Institute Genomics Platform"/>
            <consortium name="The Broad Institute Genome Sequencing Center for Infectious Disease"/>
            <person name="Wu L."/>
            <person name="Ma J."/>
        </authorList>
    </citation>
    <scope>NUCLEOTIDE SEQUENCE [LARGE SCALE GENOMIC DNA]</scope>
    <source>
        <strain evidence="7">CCM 2767</strain>
    </source>
</reference>
<gene>
    <name evidence="6" type="primary">mexG</name>
    <name evidence="6" type="ORF">GCM10008066_01540</name>
</gene>
<keyword evidence="7" id="KW-1185">Reference proteome</keyword>
<proteinExistence type="predicted"/>
<feature type="transmembrane region" description="Helical" evidence="5">
    <location>
        <begin position="12"/>
        <end position="32"/>
    </location>
</feature>
<dbReference type="Proteomes" id="UP000642180">
    <property type="component" value="Unassembled WGS sequence"/>
</dbReference>